<dbReference type="AlphaFoldDB" id="B9XI57"/>
<feature type="transmembrane region" description="Helical" evidence="6">
    <location>
        <begin position="1041"/>
        <end position="1063"/>
    </location>
</feature>
<comment type="caution">
    <text evidence="8">The sequence shown here is derived from an EMBL/GenBank/DDBJ whole genome shotgun (WGS) entry which is preliminary data.</text>
</comment>
<dbReference type="PANTHER" id="PTHR43738">
    <property type="entry name" value="ABC TRANSPORTER, MEMBRANE PROTEIN"/>
    <property type="match status" value="1"/>
</dbReference>
<proteinExistence type="predicted"/>
<gene>
    <name evidence="8" type="ORF">Cflav_PD3520</name>
</gene>
<evidence type="ECO:0000259" key="7">
    <source>
        <dbReference type="Pfam" id="PF02687"/>
    </source>
</evidence>
<feature type="transmembrane region" description="Helical" evidence="6">
    <location>
        <begin position="497"/>
        <end position="520"/>
    </location>
</feature>
<keyword evidence="2" id="KW-1003">Cell membrane</keyword>
<dbReference type="Proteomes" id="UP000003688">
    <property type="component" value="Unassembled WGS sequence"/>
</dbReference>
<feature type="transmembrane region" description="Helical" evidence="6">
    <location>
        <begin position="1075"/>
        <end position="1098"/>
    </location>
</feature>
<evidence type="ECO:0000256" key="5">
    <source>
        <dbReference type="ARBA" id="ARBA00023136"/>
    </source>
</evidence>
<keyword evidence="4 6" id="KW-1133">Transmembrane helix</keyword>
<feature type="transmembrane region" description="Helical" evidence="6">
    <location>
        <begin position="591"/>
        <end position="619"/>
    </location>
</feature>
<dbReference type="STRING" id="320771.Cflav_PD3520"/>
<feature type="transmembrane region" description="Helical" evidence="6">
    <location>
        <begin position="683"/>
        <end position="705"/>
    </location>
</feature>
<keyword evidence="3 6" id="KW-0812">Transmembrane</keyword>
<sequence precursor="true">MTFWKLIFRSLRFHARAHLGVIIGAAVGSAALVGALVVGDSVKESLHELGLLRLGRVDHAIAAGDRFFRAELANQIHPSEKSRSAAVLQLPGTVSSQDASARANQVQILGVDAGFWDLANQSPGIAEIPKDAVVLNQPLASQLKAKVGDTVLLRIQKPSLLSRDAPITPQEDFSVALRLKVADVVTDQQFGRFSLQANQVAPFNAFVNRNMLEERIDQKGRANLLLVSDIQKEPTPSAIRVQDALRTHWQLADAELDLRPVPATGVLELHTDRVFLDPAAVEAARKADANARPLITYFVNELRVGDHATPYSMVTAMGSPIVPAEMKEDEIIINQWLADDLQAKPGDKLTLKYFVVGNGRALEERTNIFTVKSVVPLAGAAADRNLMPDFPGLAKAESEKDWDAGFPIQLNRIRDKDEKYWKDYRGTPKAFVTLAAGQKMWANRFGDFTAVRSPQAGESVQSLSKKILDNLDPDKVGLAIQPVREQALAASSQSMDIGGLFIGLSFFVIVAALLLMALLFQFGLEQRATEVGTLLAVGFRPAQVRRLLLGEGVMLAFIGGVVGAVGGILYAKGMLYGLTTVWRSAVGNSTLQFHISAESLVTGIFASTIVASLTIWFSLRKQGRRPARELLSEGAEERMLKASSGTGKRSRGIWVGGIAALLALSSVGYAIAKHDTSSAETFFSAGALLLIAGLGFCAAWLGALGSKSYGSQLSMNGLALRSSTRRRKRSLATIGLLACGAFLIASISAFRLDANQDASKRSSGTGGFALIGDSTLPITYDLNSQAGRDFYGLNSSDLQGVEVVSFRVRNGDDASCLNLNRAQKPRVLGVNPEALQKRQAFTFAKVLKGLSEEKPWMVLKSSSSPALLKEDEVAAVGDENSIVYALQKKVGDTLDYTDERGVTFKLRLVGSLANSVLQGNLIIDEAEFVKRFPSESGYRMFLIDASSNSVQRVSASLGRALQDAGLELTPATQRLNEFNAVQNTYLSTFQILGGLGLLLGSAGLGVVVLRNVQERRGELGLLMAVGFRRVVLQRLVLKEHAALLILGLAVGIIAAAIGVMPALLSPGSQIPYKSLALMLAAVTLNGLVWTWLATRFALRGRLLDALRNE</sequence>
<comment type="subcellular location">
    <subcellularLocation>
        <location evidence="1">Cell membrane</location>
        <topology evidence="1">Multi-pass membrane protein</topology>
    </subcellularLocation>
</comment>
<protein>
    <recommendedName>
        <fullName evidence="7">ABC3 transporter permease C-terminal domain-containing protein</fullName>
    </recommendedName>
</protein>
<dbReference type="GO" id="GO:0005886">
    <property type="term" value="C:plasma membrane"/>
    <property type="evidence" value="ECO:0007669"/>
    <property type="project" value="UniProtKB-SubCell"/>
</dbReference>
<reference evidence="8 9" key="1">
    <citation type="journal article" date="2011" name="J. Bacteriol.">
        <title>Genome sequence of 'Pedosphaera parvula' Ellin514, an aerobic Verrucomicrobial isolate from pasture soil.</title>
        <authorList>
            <person name="Kant R."/>
            <person name="van Passel M.W."/>
            <person name="Sangwan P."/>
            <person name="Palva A."/>
            <person name="Lucas S."/>
            <person name="Copeland A."/>
            <person name="Lapidus A."/>
            <person name="Glavina Del Rio T."/>
            <person name="Dalin E."/>
            <person name="Tice H."/>
            <person name="Bruce D."/>
            <person name="Goodwin L."/>
            <person name="Pitluck S."/>
            <person name="Chertkov O."/>
            <person name="Larimer F.W."/>
            <person name="Land M.L."/>
            <person name="Hauser L."/>
            <person name="Brettin T.S."/>
            <person name="Detter J.C."/>
            <person name="Han S."/>
            <person name="de Vos W.M."/>
            <person name="Janssen P.H."/>
            <person name="Smidt H."/>
        </authorList>
    </citation>
    <scope>NUCLEOTIDE SEQUENCE [LARGE SCALE GENOMIC DNA]</scope>
    <source>
        <strain evidence="8 9">Ellin514</strain>
    </source>
</reference>
<dbReference type="OrthoDB" id="174072at2"/>
<dbReference type="Pfam" id="PF02687">
    <property type="entry name" value="FtsX"/>
    <property type="match status" value="2"/>
</dbReference>
<feature type="transmembrane region" description="Helical" evidence="6">
    <location>
        <begin position="548"/>
        <end position="571"/>
    </location>
</feature>
<keyword evidence="9" id="KW-1185">Reference proteome</keyword>
<evidence type="ECO:0000313" key="9">
    <source>
        <dbReference type="Proteomes" id="UP000003688"/>
    </source>
</evidence>
<accession>B9XI57</accession>
<organism evidence="8 9">
    <name type="scientific">Pedosphaera parvula (strain Ellin514)</name>
    <dbReference type="NCBI Taxonomy" id="320771"/>
    <lineage>
        <taxon>Bacteria</taxon>
        <taxon>Pseudomonadati</taxon>
        <taxon>Verrucomicrobiota</taxon>
        <taxon>Pedosphaerae</taxon>
        <taxon>Pedosphaerales</taxon>
        <taxon>Pedosphaeraceae</taxon>
        <taxon>Pedosphaera</taxon>
    </lineage>
</organism>
<evidence type="ECO:0000256" key="2">
    <source>
        <dbReference type="ARBA" id="ARBA00022475"/>
    </source>
</evidence>
<evidence type="ECO:0000256" key="1">
    <source>
        <dbReference type="ARBA" id="ARBA00004651"/>
    </source>
</evidence>
<feature type="transmembrane region" description="Helical" evidence="6">
    <location>
        <begin position="731"/>
        <end position="752"/>
    </location>
</feature>
<evidence type="ECO:0000256" key="3">
    <source>
        <dbReference type="ARBA" id="ARBA00022692"/>
    </source>
</evidence>
<feature type="transmembrane region" description="Helical" evidence="6">
    <location>
        <begin position="989"/>
        <end position="1009"/>
    </location>
</feature>
<dbReference type="EMBL" id="ABOX02000016">
    <property type="protein sequence ID" value="EEF60550.1"/>
    <property type="molecule type" value="Genomic_DNA"/>
</dbReference>
<dbReference type="InterPro" id="IPR003838">
    <property type="entry name" value="ABC3_permease_C"/>
</dbReference>
<evidence type="ECO:0000256" key="6">
    <source>
        <dbReference type="SAM" id="Phobius"/>
    </source>
</evidence>
<feature type="domain" description="ABC3 transporter permease C-terminal" evidence="7">
    <location>
        <begin position="504"/>
        <end position="624"/>
    </location>
</feature>
<dbReference type="PANTHER" id="PTHR43738:SF2">
    <property type="entry name" value="ABC TRANSPORTER PERMEASE"/>
    <property type="match status" value="1"/>
</dbReference>
<name>B9XI57_PEDPL</name>
<feature type="transmembrane region" description="Helical" evidence="6">
    <location>
        <begin position="653"/>
        <end position="671"/>
    </location>
</feature>
<evidence type="ECO:0000313" key="8">
    <source>
        <dbReference type="EMBL" id="EEF60550.1"/>
    </source>
</evidence>
<feature type="domain" description="ABC3 transporter permease C-terminal" evidence="7">
    <location>
        <begin position="992"/>
        <end position="1099"/>
    </location>
</feature>
<keyword evidence="5 6" id="KW-0472">Membrane</keyword>
<evidence type="ECO:0000256" key="4">
    <source>
        <dbReference type="ARBA" id="ARBA00022989"/>
    </source>
</evidence>
<dbReference type="InterPro" id="IPR051125">
    <property type="entry name" value="ABC-4/HrtB_transporter"/>
</dbReference>
<dbReference type="RefSeq" id="WP_007415501.1">
    <property type="nucleotide sequence ID" value="NZ_ABOX02000016.1"/>
</dbReference>